<evidence type="ECO:0000259" key="2">
    <source>
        <dbReference type="Pfam" id="PF22725"/>
    </source>
</evidence>
<dbReference type="Proteomes" id="UP000291269">
    <property type="component" value="Unassembled WGS sequence"/>
</dbReference>
<feature type="domain" description="GFO/IDH/MocA-like oxidoreductase" evidence="2">
    <location>
        <begin position="139"/>
        <end position="281"/>
    </location>
</feature>
<evidence type="ECO:0000313" key="3">
    <source>
        <dbReference type="EMBL" id="RXZ62101.1"/>
    </source>
</evidence>
<name>A0A4Q2KGA8_9FIRM</name>
<feature type="domain" description="Gfo/Idh/MocA-like oxidoreductase N-terminal" evidence="1">
    <location>
        <begin position="7"/>
        <end position="127"/>
    </location>
</feature>
<dbReference type="SUPFAM" id="SSF51735">
    <property type="entry name" value="NAD(P)-binding Rossmann-fold domains"/>
    <property type="match status" value="1"/>
</dbReference>
<dbReference type="GO" id="GO:0000166">
    <property type="term" value="F:nucleotide binding"/>
    <property type="evidence" value="ECO:0007669"/>
    <property type="project" value="InterPro"/>
</dbReference>
<organism evidence="3 4">
    <name type="scientific">Candidatus Borkfalkia ceftriaxoniphila</name>
    <dbReference type="NCBI Taxonomy" id="2508949"/>
    <lineage>
        <taxon>Bacteria</taxon>
        <taxon>Bacillati</taxon>
        <taxon>Bacillota</taxon>
        <taxon>Clostridia</taxon>
        <taxon>Christensenellales</taxon>
        <taxon>Christensenellaceae</taxon>
        <taxon>Candidatus Borkfalkia</taxon>
    </lineage>
</organism>
<dbReference type="AlphaFoldDB" id="A0A4Q2KGA8"/>
<dbReference type="Pfam" id="PF22725">
    <property type="entry name" value="GFO_IDH_MocA_C3"/>
    <property type="match status" value="1"/>
</dbReference>
<protein>
    <submittedName>
        <fullName evidence="3">Gfo/Idh/MocA family oxidoreductase</fullName>
    </submittedName>
</protein>
<dbReference type="EMBL" id="SDOZ01000002">
    <property type="protein sequence ID" value="RXZ62101.1"/>
    <property type="molecule type" value="Genomic_DNA"/>
</dbReference>
<dbReference type="Gene3D" id="3.40.50.720">
    <property type="entry name" value="NAD(P)-binding Rossmann-like Domain"/>
    <property type="match status" value="1"/>
</dbReference>
<proteinExistence type="predicted"/>
<comment type="caution">
    <text evidence="3">The sequence shown here is derived from an EMBL/GenBank/DDBJ whole genome shotgun (WGS) entry which is preliminary data.</text>
</comment>
<dbReference type="OrthoDB" id="9815825at2"/>
<reference evidence="3 4" key="1">
    <citation type="journal article" date="2019" name="Gut">
        <title>Antibiotics-induced monodominance of a novel gut bacterial order.</title>
        <authorList>
            <person name="Hildebrand F."/>
            <person name="Moitinho-Silva L."/>
            <person name="Blasche S."/>
            <person name="Jahn M.T."/>
            <person name="Gossmann T.I."/>
            <person name="Heuerta-Cepas J."/>
            <person name="Hercog R."/>
            <person name="Luetge M."/>
            <person name="Bahram M."/>
            <person name="Pryszlak A."/>
            <person name="Alves R.J."/>
            <person name="Waszak S.M."/>
            <person name="Zhu A."/>
            <person name="Ye L."/>
            <person name="Costea P.I."/>
            <person name="Aalvink S."/>
            <person name="Belzer C."/>
            <person name="Forslund S.K."/>
            <person name="Sunagawa S."/>
            <person name="Hentschel U."/>
            <person name="Merten C."/>
            <person name="Patil K.R."/>
            <person name="Benes V."/>
            <person name="Bork P."/>
        </authorList>
    </citation>
    <scope>NUCLEOTIDE SEQUENCE [LARGE SCALE GENOMIC DNA]</scope>
    <source>
        <strain evidence="3 4">HDS1380</strain>
    </source>
</reference>
<evidence type="ECO:0000259" key="1">
    <source>
        <dbReference type="Pfam" id="PF01408"/>
    </source>
</evidence>
<dbReference type="Pfam" id="PF01408">
    <property type="entry name" value="GFO_IDH_MocA"/>
    <property type="match status" value="1"/>
</dbReference>
<evidence type="ECO:0000313" key="4">
    <source>
        <dbReference type="Proteomes" id="UP000291269"/>
    </source>
</evidence>
<dbReference type="PANTHER" id="PTHR43377:SF1">
    <property type="entry name" value="BILIVERDIN REDUCTASE A"/>
    <property type="match status" value="1"/>
</dbReference>
<dbReference type="Gene3D" id="3.30.360.10">
    <property type="entry name" value="Dihydrodipicolinate Reductase, domain 2"/>
    <property type="match status" value="1"/>
</dbReference>
<dbReference type="InterPro" id="IPR051450">
    <property type="entry name" value="Gfo/Idh/MocA_Oxidoreductases"/>
</dbReference>
<accession>A0A4Q2KGA8</accession>
<dbReference type="InterPro" id="IPR055170">
    <property type="entry name" value="GFO_IDH_MocA-like_dom"/>
</dbReference>
<keyword evidence="4" id="KW-1185">Reference proteome</keyword>
<dbReference type="InterPro" id="IPR036291">
    <property type="entry name" value="NAD(P)-bd_dom_sf"/>
</dbReference>
<gene>
    <name evidence="3" type="ORF">ESZ91_06830</name>
</gene>
<dbReference type="InterPro" id="IPR000683">
    <property type="entry name" value="Gfo/Idh/MocA-like_OxRdtase_N"/>
</dbReference>
<sequence length="359" mass="40281">MNQKICIAVVGCGRIATNGHFPAFRALSDMVRVKYACDLIESKAALKQKEYPELVENVITDYKIALADPEVEAVYVLTPNYAHYVVTMDALRAGKHVFCEKPITVNYKLSEEMAAEAKKQGKILNIGVCNRYNKSVEMLEEMNRKGKFGNIYHVYCSFRSYRCIPGLGGAFTTKAEAGGGVLIDWGVHFLDLVLYILGGAKLKTVTCDAYNEMAKDMKKYSYLGMWAEDTKNTETGVNDVEDFISGYVRTDKASISFNGAWAQNIGEDEMFIDFLGDKGGARLTYGGHFALYTADENNTLQKTEFSYNIPDHFRCEDEAFLKATRTGEHTKTYIGEILESAKLLDALYRSAEKKRELEL</sequence>
<dbReference type="RefSeq" id="WP_129225463.1">
    <property type="nucleotide sequence ID" value="NZ_SDOZ01000002.1"/>
</dbReference>
<dbReference type="SUPFAM" id="SSF55347">
    <property type="entry name" value="Glyceraldehyde-3-phosphate dehydrogenase-like, C-terminal domain"/>
    <property type="match status" value="1"/>
</dbReference>
<dbReference type="PANTHER" id="PTHR43377">
    <property type="entry name" value="BILIVERDIN REDUCTASE A"/>
    <property type="match status" value="1"/>
</dbReference>